<dbReference type="GeneID" id="98146531"/>
<name>A0ABR4LM95_9EURO</name>
<dbReference type="SUPFAM" id="SSF82199">
    <property type="entry name" value="SET domain"/>
    <property type="match status" value="1"/>
</dbReference>
<comment type="caution">
    <text evidence="2">The sequence shown here is derived from an EMBL/GenBank/DDBJ whole genome shotgun (WGS) entry which is preliminary data.</text>
</comment>
<reference evidence="2 3" key="1">
    <citation type="submission" date="2024-07" db="EMBL/GenBank/DDBJ databases">
        <title>Section-level genome sequencing and comparative genomics of Aspergillus sections Usti and Cavernicolus.</title>
        <authorList>
            <consortium name="Lawrence Berkeley National Laboratory"/>
            <person name="Nybo J.L."/>
            <person name="Vesth T.C."/>
            <person name="Theobald S."/>
            <person name="Frisvad J.C."/>
            <person name="Larsen T.O."/>
            <person name="Kjaerboelling I."/>
            <person name="Rothschild-Mancinelli K."/>
            <person name="Lyhne E.K."/>
            <person name="Kogle M.E."/>
            <person name="Barry K."/>
            <person name="Clum A."/>
            <person name="Na H."/>
            <person name="Ledsgaard L."/>
            <person name="Lin J."/>
            <person name="Lipzen A."/>
            <person name="Kuo A."/>
            <person name="Riley R."/>
            <person name="Mondo S."/>
            <person name="Labutti K."/>
            <person name="Haridas S."/>
            <person name="Pangalinan J."/>
            <person name="Salamov A.A."/>
            <person name="Simmons B.A."/>
            <person name="Magnuson J.K."/>
            <person name="Chen J."/>
            <person name="Drula E."/>
            <person name="Henrissat B."/>
            <person name="Wiebenga A."/>
            <person name="Lubbers R.J."/>
            <person name="Gomes A.C."/>
            <person name="Macurrencykelacurrency M.R."/>
            <person name="Stajich J."/>
            <person name="Grigoriev I.V."/>
            <person name="Mortensen U.H."/>
            <person name="De Vries R.P."/>
            <person name="Baker S.E."/>
            <person name="Andersen M.R."/>
        </authorList>
    </citation>
    <scope>NUCLEOTIDE SEQUENCE [LARGE SCALE GENOMIC DNA]</scope>
    <source>
        <strain evidence="2 3">CBS 449.75</strain>
    </source>
</reference>
<evidence type="ECO:0000259" key="1">
    <source>
        <dbReference type="PROSITE" id="PS50280"/>
    </source>
</evidence>
<evidence type="ECO:0000313" key="3">
    <source>
        <dbReference type="Proteomes" id="UP001610432"/>
    </source>
</evidence>
<keyword evidence="3" id="KW-1185">Reference proteome</keyword>
<organism evidence="2 3">
    <name type="scientific">Aspergillus lucknowensis</name>
    <dbReference type="NCBI Taxonomy" id="176173"/>
    <lineage>
        <taxon>Eukaryota</taxon>
        <taxon>Fungi</taxon>
        <taxon>Dikarya</taxon>
        <taxon>Ascomycota</taxon>
        <taxon>Pezizomycotina</taxon>
        <taxon>Eurotiomycetes</taxon>
        <taxon>Eurotiomycetidae</taxon>
        <taxon>Eurotiales</taxon>
        <taxon>Aspergillaceae</taxon>
        <taxon>Aspergillus</taxon>
        <taxon>Aspergillus subgen. Nidulantes</taxon>
    </lineage>
</organism>
<dbReference type="EMBL" id="JBFXLQ010000040">
    <property type="protein sequence ID" value="KAL2864522.1"/>
    <property type="molecule type" value="Genomic_DNA"/>
</dbReference>
<dbReference type="Gene3D" id="3.90.1410.10">
    <property type="entry name" value="set domain protein methyltransferase, domain 1"/>
    <property type="match status" value="1"/>
</dbReference>
<dbReference type="RefSeq" id="XP_070883501.1">
    <property type="nucleotide sequence ID" value="XM_071031459.1"/>
</dbReference>
<gene>
    <name evidence="2" type="ORF">BJX67DRAFT_373875</name>
</gene>
<dbReference type="PROSITE" id="PS50280">
    <property type="entry name" value="SET"/>
    <property type="match status" value="1"/>
</dbReference>
<dbReference type="PANTHER" id="PTHR13271:SF137">
    <property type="entry name" value="SET DOMAIN-CONTAINING PROTEIN"/>
    <property type="match status" value="1"/>
</dbReference>
<feature type="domain" description="SET" evidence="1">
    <location>
        <begin position="24"/>
        <end position="273"/>
    </location>
</feature>
<accession>A0ABR4LM95</accession>
<dbReference type="PANTHER" id="PTHR13271">
    <property type="entry name" value="UNCHARACTERIZED PUTATIVE METHYLTRANSFERASE"/>
    <property type="match status" value="1"/>
</dbReference>
<protein>
    <recommendedName>
        <fullName evidence="1">SET domain-containing protein</fullName>
    </recommendedName>
</protein>
<dbReference type="Pfam" id="PF00856">
    <property type="entry name" value="SET"/>
    <property type="match status" value="1"/>
</dbReference>
<dbReference type="SMART" id="SM00317">
    <property type="entry name" value="SET"/>
    <property type="match status" value="1"/>
</dbReference>
<sequence length="419" mass="47629">MSGAPGEKHLKFLRWAVSRGIEINGIAPARFPGRGLGMITTRAIEEDEVMLSVPVELMLTIDSLPSEFKSRLPEGTSVHGVLTAFLMHGDPELISELDGWRAMWPAWEEFENSMPIFWPRNLRVLNSESASASQENESRSERVLLPPSISGLWNTFDKRPVDIEYGTRYQNLLAQQEKRLQDAWTHVVAAFPDTDWKTFAYHWSIIGTRSFYYISPERGEPEDWNDALAMVPFADYFNHADDSTCEARFDGKAYKFTATRRYEEGEEIYICYGSHSNDFLLVEYGFCLDNNPSDAIYLDDVIFQELAEAEQKELSAYNCLGNYEVTSSGPSKSTLAAAGLKYMSQKNWRRYVSGTAQQGFREKKTADVVQGWIRTYLRESTVAVDYLTKLSNTAKLAIILSRWEQIQRICEGALATTTN</sequence>
<dbReference type="Proteomes" id="UP001610432">
    <property type="component" value="Unassembled WGS sequence"/>
</dbReference>
<proteinExistence type="predicted"/>
<dbReference type="InterPro" id="IPR046341">
    <property type="entry name" value="SET_dom_sf"/>
</dbReference>
<dbReference type="InterPro" id="IPR001214">
    <property type="entry name" value="SET_dom"/>
</dbReference>
<dbReference type="InterPro" id="IPR050600">
    <property type="entry name" value="SETD3_SETD6_MTase"/>
</dbReference>
<evidence type="ECO:0000313" key="2">
    <source>
        <dbReference type="EMBL" id="KAL2864522.1"/>
    </source>
</evidence>